<name>A0ACC2WIQ5_9TREE</name>
<reference evidence="1" key="1">
    <citation type="submission" date="2023-04" db="EMBL/GenBank/DDBJ databases">
        <title>Draft Genome sequencing of Naganishia species isolated from polar environments using Oxford Nanopore Technology.</title>
        <authorList>
            <person name="Leo P."/>
            <person name="Venkateswaran K."/>
        </authorList>
    </citation>
    <scope>NUCLEOTIDE SEQUENCE</scope>
    <source>
        <strain evidence="1">MNA-CCFEE 5262</strain>
    </source>
</reference>
<dbReference type="Proteomes" id="UP001230649">
    <property type="component" value="Unassembled WGS sequence"/>
</dbReference>
<evidence type="ECO:0000313" key="2">
    <source>
        <dbReference type="Proteomes" id="UP001230649"/>
    </source>
</evidence>
<comment type="caution">
    <text evidence="1">The sequence shown here is derived from an EMBL/GenBank/DDBJ whole genome shotgun (WGS) entry which is preliminary data.</text>
</comment>
<gene>
    <name evidence="1" type="ORF">QFC20_002738</name>
</gene>
<protein>
    <submittedName>
        <fullName evidence="1">Uncharacterized protein</fullName>
    </submittedName>
</protein>
<keyword evidence="2" id="KW-1185">Reference proteome</keyword>
<proteinExistence type="predicted"/>
<evidence type="ECO:0000313" key="1">
    <source>
        <dbReference type="EMBL" id="KAJ9110971.1"/>
    </source>
</evidence>
<accession>A0ACC2WIQ5</accession>
<organism evidence="1 2">
    <name type="scientific">Naganishia adeliensis</name>
    <dbReference type="NCBI Taxonomy" id="92952"/>
    <lineage>
        <taxon>Eukaryota</taxon>
        <taxon>Fungi</taxon>
        <taxon>Dikarya</taxon>
        <taxon>Basidiomycota</taxon>
        <taxon>Agaricomycotina</taxon>
        <taxon>Tremellomycetes</taxon>
        <taxon>Filobasidiales</taxon>
        <taxon>Filobasidiaceae</taxon>
        <taxon>Naganishia</taxon>
    </lineage>
</organism>
<sequence length="228" mass="25047">MSDGGAFSLDQLMELAGLACAQTVARTYPAKTYKKVLVIVGPGNQGGDGLVAARHLHMFGYTPTIYQPKPGNKDIYKRLLKQCQNLHIPTLSSAEEFASHYSSSTDLILDTIFGFSFHPPVRSPFDAVLRTIAQPPQGKDKRVPIVSIDIPSGWSVEDGSQKLQDEQGGDVPTFEPEVLLSLTCPKVGVKDFKGRHFLGGRFIPDDMVKKYQMNLPPYPDNGDQIVEL</sequence>
<dbReference type="EMBL" id="JASBWS010000021">
    <property type="protein sequence ID" value="KAJ9110971.1"/>
    <property type="molecule type" value="Genomic_DNA"/>
</dbReference>